<proteinExistence type="predicted"/>
<dbReference type="InterPro" id="IPR029044">
    <property type="entry name" value="Nucleotide-diphossugar_trans"/>
</dbReference>
<keyword evidence="2" id="KW-1185">Reference proteome</keyword>
<dbReference type="GO" id="GO:0016740">
    <property type="term" value="F:transferase activity"/>
    <property type="evidence" value="ECO:0007669"/>
    <property type="project" value="UniProtKB-KW"/>
</dbReference>
<dbReference type="EMBL" id="JACHVC010000012">
    <property type="protein sequence ID" value="MBC2607132.1"/>
    <property type="molecule type" value="Genomic_DNA"/>
</dbReference>
<comment type="caution">
    <text evidence="1">The sequence shown here is derived from an EMBL/GenBank/DDBJ whole genome shotgun (WGS) entry which is preliminary data.</text>
</comment>
<sequence>MKWGTRYGPEYVNRLKSMVKRHLSYEHRFVCFTDHAEGIDSDVEVLPLPTLDLPEGAPERGWNKLTMFPEKLHDLEGDTLFLDLDVVILDSIDPFFEEEGEFLIINDWKYPRRVTGNSSVFRFRPGAHPYVLDYFLNNLEKVRARFRNEQAYLSDQIHQHGKLKYWPAEWCCSYKYHCLPTAPLNYFIKPQYPKGTRIAIFHGNPKLQEALEGTSFWVRRYSRPAKWVEENWR</sequence>
<dbReference type="Proteomes" id="UP000526501">
    <property type="component" value="Unassembled WGS sequence"/>
</dbReference>
<dbReference type="AlphaFoldDB" id="A0A7X1EAU8"/>
<reference evidence="1 2" key="1">
    <citation type="submission" date="2020-07" db="EMBL/GenBank/DDBJ databases">
        <authorList>
            <person name="Feng X."/>
        </authorList>
    </citation>
    <scope>NUCLEOTIDE SEQUENCE [LARGE SCALE GENOMIC DNA]</scope>
    <source>
        <strain evidence="1 2">JCM23202</strain>
    </source>
</reference>
<dbReference type="SUPFAM" id="SSF53448">
    <property type="entry name" value="Nucleotide-diphospho-sugar transferases"/>
    <property type="match status" value="1"/>
</dbReference>
<protein>
    <submittedName>
        <fullName evidence="1">Glycosyltransferase</fullName>
    </submittedName>
</protein>
<dbReference type="Gene3D" id="3.90.550.10">
    <property type="entry name" value="Spore Coat Polysaccharide Biosynthesis Protein SpsA, Chain A"/>
    <property type="match status" value="1"/>
</dbReference>
<name>A0A7X1EAU8_9BACT</name>
<gene>
    <name evidence="1" type="ORF">H5P27_13845</name>
</gene>
<evidence type="ECO:0000313" key="2">
    <source>
        <dbReference type="Proteomes" id="UP000526501"/>
    </source>
</evidence>
<organism evidence="1 2">
    <name type="scientific">Pelagicoccus albus</name>
    <dbReference type="NCBI Taxonomy" id="415222"/>
    <lineage>
        <taxon>Bacteria</taxon>
        <taxon>Pseudomonadati</taxon>
        <taxon>Verrucomicrobiota</taxon>
        <taxon>Opitutia</taxon>
        <taxon>Puniceicoccales</taxon>
        <taxon>Pelagicoccaceae</taxon>
        <taxon>Pelagicoccus</taxon>
    </lineage>
</organism>
<keyword evidence="1" id="KW-0808">Transferase</keyword>
<accession>A0A7X1EAU8</accession>
<evidence type="ECO:0000313" key="1">
    <source>
        <dbReference type="EMBL" id="MBC2607132.1"/>
    </source>
</evidence>